<dbReference type="InterPro" id="IPR051120">
    <property type="entry name" value="ABC_AA/LPS_Transport"/>
</dbReference>
<dbReference type="GO" id="GO:0015808">
    <property type="term" value="P:L-alanine transport"/>
    <property type="evidence" value="ECO:0007669"/>
    <property type="project" value="TreeGrafter"/>
</dbReference>
<dbReference type="GO" id="GO:0005524">
    <property type="term" value="F:ATP binding"/>
    <property type="evidence" value="ECO:0007669"/>
    <property type="project" value="UniProtKB-KW"/>
</dbReference>
<keyword evidence="3 5" id="KW-0067">ATP-binding</keyword>
<feature type="domain" description="ABC transporter" evidence="4">
    <location>
        <begin position="5"/>
        <end position="239"/>
    </location>
</feature>
<protein>
    <submittedName>
        <fullName evidence="5">ABC transporter ATP-binding protein</fullName>
    </submittedName>
</protein>
<organism evidence="5 6">
    <name type="scientific">Histidinibacterium aquaticum</name>
    <dbReference type="NCBI Taxonomy" id="2613962"/>
    <lineage>
        <taxon>Bacteria</taxon>
        <taxon>Pseudomonadati</taxon>
        <taxon>Pseudomonadota</taxon>
        <taxon>Alphaproteobacteria</taxon>
        <taxon>Rhodobacterales</taxon>
        <taxon>Paracoccaceae</taxon>
        <taxon>Histidinibacterium</taxon>
    </lineage>
</organism>
<evidence type="ECO:0000256" key="3">
    <source>
        <dbReference type="ARBA" id="ARBA00022840"/>
    </source>
</evidence>
<dbReference type="Gene3D" id="3.40.50.300">
    <property type="entry name" value="P-loop containing nucleotide triphosphate hydrolases"/>
    <property type="match status" value="1"/>
</dbReference>
<evidence type="ECO:0000259" key="4">
    <source>
        <dbReference type="PROSITE" id="PS50893"/>
    </source>
</evidence>
<keyword evidence="1" id="KW-0813">Transport</keyword>
<dbReference type="SMART" id="SM00382">
    <property type="entry name" value="AAA"/>
    <property type="match status" value="1"/>
</dbReference>
<reference evidence="5 6" key="1">
    <citation type="submission" date="2019-09" db="EMBL/GenBank/DDBJ databases">
        <authorList>
            <person name="Park J.-S."/>
            <person name="Choi H.-J."/>
        </authorList>
    </citation>
    <scope>NUCLEOTIDE SEQUENCE [LARGE SCALE GENOMIC DNA]</scope>
    <source>
        <strain evidence="5 6">176SS1-4</strain>
    </source>
</reference>
<dbReference type="InterPro" id="IPR003439">
    <property type="entry name" value="ABC_transporter-like_ATP-bd"/>
</dbReference>
<dbReference type="InterPro" id="IPR032823">
    <property type="entry name" value="BCA_ABC_TP_C"/>
</dbReference>
<proteinExistence type="predicted"/>
<dbReference type="RefSeq" id="WP_150445153.1">
    <property type="nucleotide sequence ID" value="NZ_VYQE01000003.1"/>
</dbReference>
<dbReference type="GO" id="GO:0042941">
    <property type="term" value="P:D-alanine transmembrane transport"/>
    <property type="evidence" value="ECO:0007669"/>
    <property type="project" value="TreeGrafter"/>
</dbReference>
<dbReference type="GO" id="GO:1903805">
    <property type="term" value="P:L-valine import across plasma membrane"/>
    <property type="evidence" value="ECO:0007669"/>
    <property type="project" value="TreeGrafter"/>
</dbReference>
<dbReference type="Proteomes" id="UP000326554">
    <property type="component" value="Unassembled WGS sequence"/>
</dbReference>
<dbReference type="Pfam" id="PF00005">
    <property type="entry name" value="ABC_tran"/>
    <property type="match status" value="1"/>
</dbReference>
<dbReference type="SUPFAM" id="SSF52540">
    <property type="entry name" value="P-loop containing nucleoside triphosphate hydrolases"/>
    <property type="match status" value="1"/>
</dbReference>
<dbReference type="AlphaFoldDB" id="A0A5J5GI45"/>
<dbReference type="GO" id="GO:1903806">
    <property type="term" value="P:L-isoleucine import across plasma membrane"/>
    <property type="evidence" value="ECO:0007669"/>
    <property type="project" value="TreeGrafter"/>
</dbReference>
<dbReference type="PANTHER" id="PTHR45772:SF7">
    <property type="entry name" value="AMINO ACID ABC TRANSPORTER ATP-BINDING PROTEIN"/>
    <property type="match status" value="1"/>
</dbReference>
<evidence type="ECO:0000256" key="2">
    <source>
        <dbReference type="ARBA" id="ARBA00022741"/>
    </source>
</evidence>
<sequence length="245" mass="26271">MTPVLSLRGATKRFGGLVAVNELDFDVAEHEVLGLIGPNGSGKSTTLNLISGALPPTAGTISLRGSVISGLPAQDIARRGVARTFQLVRLLPSMTVLENVMAGAVFGHRRRWGHDAEAQAMRVLDLVGLSRRAQAPVGSLTYIDTKRVELARTLAGEPKVLLLDEWLAGLNPTELEEGIALIRRLRDEGRTIILVEHVMDAIRSLCDRCVVMSSGSKIAEGETEEVLNDPGVIEAYLGVEEPAHA</sequence>
<accession>A0A5J5GI45</accession>
<dbReference type="InterPro" id="IPR027417">
    <property type="entry name" value="P-loop_NTPase"/>
</dbReference>
<evidence type="ECO:0000313" key="6">
    <source>
        <dbReference type="Proteomes" id="UP000326554"/>
    </source>
</evidence>
<dbReference type="EMBL" id="VYQE01000003">
    <property type="protein sequence ID" value="KAA9007871.1"/>
    <property type="molecule type" value="Genomic_DNA"/>
</dbReference>
<gene>
    <name evidence="5" type="ORF">F3S47_10115</name>
</gene>
<name>A0A5J5GI45_9RHOB</name>
<dbReference type="GO" id="GO:0015192">
    <property type="term" value="F:L-phenylalanine transmembrane transporter activity"/>
    <property type="evidence" value="ECO:0007669"/>
    <property type="project" value="TreeGrafter"/>
</dbReference>
<evidence type="ECO:0000313" key="5">
    <source>
        <dbReference type="EMBL" id="KAA9007871.1"/>
    </source>
</evidence>
<dbReference type="GO" id="GO:0016887">
    <property type="term" value="F:ATP hydrolysis activity"/>
    <property type="evidence" value="ECO:0007669"/>
    <property type="project" value="InterPro"/>
</dbReference>
<dbReference type="CDD" id="cd03219">
    <property type="entry name" value="ABC_Mj1267_LivG_branched"/>
    <property type="match status" value="1"/>
</dbReference>
<dbReference type="GO" id="GO:0005886">
    <property type="term" value="C:plasma membrane"/>
    <property type="evidence" value="ECO:0007669"/>
    <property type="project" value="TreeGrafter"/>
</dbReference>
<dbReference type="PANTHER" id="PTHR45772">
    <property type="entry name" value="CONSERVED COMPONENT OF ABC TRANSPORTER FOR NATURAL AMINO ACIDS-RELATED"/>
    <property type="match status" value="1"/>
</dbReference>
<dbReference type="GO" id="GO:0015188">
    <property type="term" value="F:L-isoleucine transmembrane transporter activity"/>
    <property type="evidence" value="ECO:0007669"/>
    <property type="project" value="TreeGrafter"/>
</dbReference>
<keyword evidence="6" id="KW-1185">Reference proteome</keyword>
<keyword evidence="2" id="KW-0547">Nucleotide-binding</keyword>
<dbReference type="PROSITE" id="PS50893">
    <property type="entry name" value="ABC_TRANSPORTER_2"/>
    <property type="match status" value="1"/>
</dbReference>
<evidence type="ECO:0000256" key="1">
    <source>
        <dbReference type="ARBA" id="ARBA00022448"/>
    </source>
</evidence>
<comment type="caution">
    <text evidence="5">The sequence shown here is derived from an EMBL/GenBank/DDBJ whole genome shotgun (WGS) entry which is preliminary data.</text>
</comment>
<dbReference type="InterPro" id="IPR003593">
    <property type="entry name" value="AAA+_ATPase"/>
</dbReference>
<dbReference type="Pfam" id="PF12399">
    <property type="entry name" value="BCA_ABC_TP_C"/>
    <property type="match status" value="1"/>
</dbReference>
<dbReference type="GO" id="GO:0005304">
    <property type="term" value="F:L-valine transmembrane transporter activity"/>
    <property type="evidence" value="ECO:0007669"/>
    <property type="project" value="TreeGrafter"/>
</dbReference>